<keyword evidence="3" id="KW-1185">Reference proteome</keyword>
<evidence type="ECO:0008006" key="4">
    <source>
        <dbReference type="Google" id="ProtNLM"/>
    </source>
</evidence>
<dbReference type="EMBL" id="BOOJ01000023">
    <property type="protein sequence ID" value="GIH91976.1"/>
    <property type="molecule type" value="Genomic_DNA"/>
</dbReference>
<gene>
    <name evidence="2" type="ORF">Psi01_26060</name>
</gene>
<evidence type="ECO:0000256" key="1">
    <source>
        <dbReference type="SAM" id="MobiDB-lite"/>
    </source>
</evidence>
<evidence type="ECO:0000313" key="3">
    <source>
        <dbReference type="Proteomes" id="UP000619788"/>
    </source>
</evidence>
<dbReference type="RefSeq" id="WP_204064222.1">
    <property type="nucleotide sequence ID" value="NZ_BOOJ01000023.1"/>
</dbReference>
<feature type="region of interest" description="Disordered" evidence="1">
    <location>
        <begin position="142"/>
        <end position="197"/>
    </location>
</feature>
<feature type="compositionally biased region" description="Polar residues" evidence="1">
    <location>
        <begin position="184"/>
        <end position="197"/>
    </location>
</feature>
<protein>
    <recommendedName>
        <fullName evidence="4">MarR family protein</fullName>
    </recommendedName>
</protein>
<comment type="caution">
    <text evidence="2">The sequence shown here is derived from an EMBL/GenBank/DDBJ whole genome shotgun (WGS) entry which is preliminary data.</text>
</comment>
<accession>A0A8J3SC70</accession>
<reference evidence="2 3" key="1">
    <citation type="submission" date="2021-01" db="EMBL/GenBank/DDBJ databases">
        <title>Whole genome shotgun sequence of Planobispora siamensis NBRC 107568.</title>
        <authorList>
            <person name="Komaki H."/>
            <person name="Tamura T."/>
        </authorList>
    </citation>
    <scope>NUCLEOTIDE SEQUENCE [LARGE SCALE GENOMIC DNA]</scope>
    <source>
        <strain evidence="2 3">NBRC 107568</strain>
    </source>
</reference>
<evidence type="ECO:0000313" key="2">
    <source>
        <dbReference type="EMBL" id="GIH91976.1"/>
    </source>
</evidence>
<dbReference type="InterPro" id="IPR036388">
    <property type="entry name" value="WH-like_DNA-bd_sf"/>
</dbReference>
<proteinExistence type="predicted"/>
<feature type="region of interest" description="Disordered" evidence="1">
    <location>
        <begin position="227"/>
        <end position="257"/>
    </location>
</feature>
<dbReference type="Gene3D" id="1.10.10.10">
    <property type="entry name" value="Winged helix-like DNA-binding domain superfamily/Winged helix DNA-binding domain"/>
    <property type="match status" value="1"/>
</dbReference>
<sequence length="382" mass="41586">MNEQQRGIAIDEAGLPDWARTHFSAAQLTLNAALLWVLLIYMSTTLESSRLNIAQRLYVHTVGKNRKEASPSQESLARDLNLSPQTVSVALDDLEHQGWIIVRRRSTHFNVYRLAWPTADVLSDRKEDVATCGRLTKKGEACGRRAGWGTDTPGSGPCKLHPDPEPEPTLEDSSGLQRLESTEPDSTPTVGNFNSNRWSNELQRLELNTPTVGVEYVGALRSSFQSSSSGVLSEGQLTDRNARETPAPPAQPKDHSFPARSLIAGIERYRNAPGWARKHLVALTATALEAGLGRDAITHYAAMAITEARYAEHQHIPELRAALARLGRDVALGHACATCARDPGGSFCCATDRPWTDDDQAALEAALDHLGVTPDDLDTGTS</sequence>
<name>A0A8J3SC70_9ACTN</name>
<dbReference type="InterPro" id="IPR036390">
    <property type="entry name" value="WH_DNA-bd_sf"/>
</dbReference>
<dbReference type="AlphaFoldDB" id="A0A8J3SC70"/>
<dbReference type="SUPFAM" id="SSF46785">
    <property type="entry name" value="Winged helix' DNA-binding domain"/>
    <property type="match status" value="1"/>
</dbReference>
<dbReference type="Proteomes" id="UP000619788">
    <property type="component" value="Unassembled WGS sequence"/>
</dbReference>
<organism evidence="2 3">
    <name type="scientific">Planobispora siamensis</name>
    <dbReference type="NCBI Taxonomy" id="936338"/>
    <lineage>
        <taxon>Bacteria</taxon>
        <taxon>Bacillati</taxon>
        <taxon>Actinomycetota</taxon>
        <taxon>Actinomycetes</taxon>
        <taxon>Streptosporangiales</taxon>
        <taxon>Streptosporangiaceae</taxon>
        <taxon>Planobispora</taxon>
    </lineage>
</organism>